<reference evidence="8" key="1">
    <citation type="journal article" date="2012" name="PLoS Genet.">
        <title>The genomes of the fungal plant pathogens Cladosporium fulvum and Dothistroma septosporum reveal adaptation to different hosts and lifestyles but also signatures of common ancestry.</title>
        <authorList>
            <person name="de Wit P.J.G.M."/>
            <person name="van der Burgt A."/>
            <person name="Oekmen B."/>
            <person name="Stergiopoulos I."/>
            <person name="Abd-Elsalam K.A."/>
            <person name="Aerts A.L."/>
            <person name="Bahkali A.H."/>
            <person name="Beenen H.G."/>
            <person name="Chettri P."/>
            <person name="Cox M.P."/>
            <person name="Datema E."/>
            <person name="de Vries R.P."/>
            <person name="Dhillon B."/>
            <person name="Ganley A.R."/>
            <person name="Griffiths S.A."/>
            <person name="Guo Y."/>
            <person name="Hamelin R.C."/>
            <person name="Henrissat B."/>
            <person name="Kabir M.S."/>
            <person name="Jashni M.K."/>
            <person name="Kema G."/>
            <person name="Klaubauf S."/>
            <person name="Lapidus A."/>
            <person name="Levasseur A."/>
            <person name="Lindquist E."/>
            <person name="Mehrabi R."/>
            <person name="Ohm R.A."/>
            <person name="Owen T.J."/>
            <person name="Salamov A."/>
            <person name="Schwelm A."/>
            <person name="Schijlen E."/>
            <person name="Sun H."/>
            <person name="van den Burg H.A."/>
            <person name="van Ham R.C.H.J."/>
            <person name="Zhang S."/>
            <person name="Goodwin S.B."/>
            <person name="Grigoriev I.V."/>
            <person name="Collemare J."/>
            <person name="Bradshaw R.E."/>
        </authorList>
    </citation>
    <scope>NUCLEOTIDE SEQUENCE [LARGE SCALE GENOMIC DNA]</scope>
    <source>
        <strain evidence="8">NZE10 / CBS 128990</strain>
    </source>
</reference>
<keyword evidence="3" id="KW-0418">Kinase</keyword>
<dbReference type="InterPro" id="IPR000719">
    <property type="entry name" value="Prot_kinase_dom"/>
</dbReference>
<dbReference type="InterPro" id="IPR008271">
    <property type="entry name" value="Ser/Thr_kinase_AS"/>
</dbReference>
<protein>
    <recommendedName>
        <fullName evidence="6">Protein kinase domain-containing protein</fullName>
    </recommendedName>
</protein>
<dbReference type="Proteomes" id="UP000016933">
    <property type="component" value="Unassembled WGS sequence"/>
</dbReference>
<sequence>MLNCLNAARGSCRTPADHGNDRSKRTFQRLRNIFTKNNRTRLRDEEQGLMTSPSTQEQPATVYGTFSSCEDAGFSTTLLHQALNDPNVHIDELREYFPDFNGDPIAPVSPDVSTPSTTRARHSSPPAPVVSPVACSVDPDRPASSSHATELFGRLQPTPESFASEYAVIKTLKRNNEGPVHLVRQKRTGKQCIVKQMRYQEASDGTQVDPEEVYLMTQIEHAHRNVVHWVEIIDDLNRGISNLVLEFCAAGDADNLIQACKRRGVRVPEVVVLSIAAALIDAAAFLHHGDVGYDAATSRPIFFKDSSQESILHRDIKPANIFLRWDDDSANYGLPVPVLADFGMAATQRQNQNDSRCGTRDYWSREMSYAYSGALGICSERSDMYAIGVSLFELLTGFPYDPTQDSIQEAFNCSTVRKHPRFLHLLGTCLSTDPDARPAANELHRTSHVFKKHIKEWYEDGNRIPDSFWPAPFANDAYIVGHQPQAQPRRESIGLPPQYSRISSPLSTNAPSTTNAIANLPPLQRVGDHSDFQGSVGAEYAQEIANIPGPFRSSLPKVRTETGEFQLDESIQAVAGAQALRSCFSWRSDDDVEDAVGTKAM</sequence>
<dbReference type="PROSITE" id="PS00108">
    <property type="entry name" value="PROTEIN_KINASE_ST"/>
    <property type="match status" value="1"/>
</dbReference>
<dbReference type="GO" id="GO:0005524">
    <property type="term" value="F:ATP binding"/>
    <property type="evidence" value="ECO:0007669"/>
    <property type="project" value="UniProtKB-KW"/>
</dbReference>
<evidence type="ECO:0000313" key="7">
    <source>
        <dbReference type="EMBL" id="EME43055.1"/>
    </source>
</evidence>
<accession>M2YMB7</accession>
<keyword evidence="1" id="KW-0808">Transferase</keyword>
<keyword evidence="2" id="KW-0547">Nucleotide-binding</keyword>
<evidence type="ECO:0000313" key="8">
    <source>
        <dbReference type="Proteomes" id="UP000016933"/>
    </source>
</evidence>
<dbReference type="OMA" id="FANDAYI"/>
<dbReference type="Gene3D" id="1.10.510.10">
    <property type="entry name" value="Transferase(Phosphotransferase) domain 1"/>
    <property type="match status" value="1"/>
</dbReference>
<evidence type="ECO:0000259" key="6">
    <source>
        <dbReference type="PROSITE" id="PS50011"/>
    </source>
</evidence>
<evidence type="ECO:0000256" key="2">
    <source>
        <dbReference type="ARBA" id="ARBA00022741"/>
    </source>
</evidence>
<dbReference type="HOGENOM" id="CLU_456434_0_0_1"/>
<evidence type="ECO:0000256" key="4">
    <source>
        <dbReference type="ARBA" id="ARBA00022840"/>
    </source>
</evidence>
<dbReference type="SUPFAM" id="SSF56112">
    <property type="entry name" value="Protein kinase-like (PK-like)"/>
    <property type="match status" value="1"/>
</dbReference>
<name>M2YMB7_DOTSN</name>
<proteinExistence type="predicted"/>
<dbReference type="PANTHER" id="PTHR43671:SF85">
    <property type="entry name" value="KINASE, PUTATIVE-RELATED"/>
    <property type="match status" value="1"/>
</dbReference>
<dbReference type="PROSITE" id="PS50011">
    <property type="entry name" value="PROTEIN_KINASE_DOM"/>
    <property type="match status" value="1"/>
</dbReference>
<evidence type="ECO:0000256" key="3">
    <source>
        <dbReference type="ARBA" id="ARBA00022777"/>
    </source>
</evidence>
<dbReference type="Pfam" id="PF00069">
    <property type="entry name" value="Pkinase"/>
    <property type="match status" value="1"/>
</dbReference>
<dbReference type="STRING" id="675120.M2YMB7"/>
<evidence type="ECO:0000256" key="1">
    <source>
        <dbReference type="ARBA" id="ARBA00022679"/>
    </source>
</evidence>
<organism evidence="7 8">
    <name type="scientific">Dothistroma septosporum (strain NZE10 / CBS 128990)</name>
    <name type="common">Red band needle blight fungus</name>
    <name type="synonym">Mycosphaerella pini</name>
    <dbReference type="NCBI Taxonomy" id="675120"/>
    <lineage>
        <taxon>Eukaryota</taxon>
        <taxon>Fungi</taxon>
        <taxon>Dikarya</taxon>
        <taxon>Ascomycota</taxon>
        <taxon>Pezizomycotina</taxon>
        <taxon>Dothideomycetes</taxon>
        <taxon>Dothideomycetidae</taxon>
        <taxon>Mycosphaerellales</taxon>
        <taxon>Mycosphaerellaceae</taxon>
        <taxon>Dothistroma</taxon>
    </lineage>
</organism>
<feature type="region of interest" description="Disordered" evidence="5">
    <location>
        <begin position="101"/>
        <end position="130"/>
    </location>
</feature>
<dbReference type="PANTHER" id="PTHR43671">
    <property type="entry name" value="SERINE/THREONINE-PROTEIN KINASE NEK"/>
    <property type="match status" value="1"/>
</dbReference>
<dbReference type="SMART" id="SM00220">
    <property type="entry name" value="S_TKc"/>
    <property type="match status" value="1"/>
</dbReference>
<evidence type="ECO:0000256" key="5">
    <source>
        <dbReference type="SAM" id="MobiDB-lite"/>
    </source>
</evidence>
<dbReference type="InterPro" id="IPR050660">
    <property type="entry name" value="NEK_Ser/Thr_kinase"/>
</dbReference>
<reference evidence="7 8" key="2">
    <citation type="journal article" date="2012" name="PLoS Pathog.">
        <title>Diverse lifestyles and strategies of plant pathogenesis encoded in the genomes of eighteen Dothideomycetes fungi.</title>
        <authorList>
            <person name="Ohm R.A."/>
            <person name="Feau N."/>
            <person name="Henrissat B."/>
            <person name="Schoch C.L."/>
            <person name="Horwitz B.A."/>
            <person name="Barry K.W."/>
            <person name="Condon B.J."/>
            <person name="Copeland A.C."/>
            <person name="Dhillon B."/>
            <person name="Glaser F."/>
            <person name="Hesse C.N."/>
            <person name="Kosti I."/>
            <person name="LaButti K."/>
            <person name="Lindquist E.A."/>
            <person name="Lucas S."/>
            <person name="Salamov A.A."/>
            <person name="Bradshaw R.E."/>
            <person name="Ciuffetti L."/>
            <person name="Hamelin R.C."/>
            <person name="Kema G.H.J."/>
            <person name="Lawrence C."/>
            <person name="Scott J.A."/>
            <person name="Spatafora J.W."/>
            <person name="Turgeon B.G."/>
            <person name="de Wit P.J.G.M."/>
            <person name="Zhong S."/>
            <person name="Goodwin S.B."/>
            <person name="Grigoriev I.V."/>
        </authorList>
    </citation>
    <scope>NUCLEOTIDE SEQUENCE [LARGE SCALE GENOMIC DNA]</scope>
    <source>
        <strain evidence="8">NZE10 / CBS 128990</strain>
    </source>
</reference>
<dbReference type="EMBL" id="KB446540">
    <property type="protein sequence ID" value="EME43055.1"/>
    <property type="molecule type" value="Genomic_DNA"/>
</dbReference>
<feature type="domain" description="Protein kinase" evidence="6">
    <location>
        <begin position="166"/>
        <end position="451"/>
    </location>
</feature>
<dbReference type="OrthoDB" id="310217at2759"/>
<dbReference type="eggNOG" id="KOG0591">
    <property type="taxonomic scope" value="Eukaryota"/>
</dbReference>
<keyword evidence="4" id="KW-0067">ATP-binding</keyword>
<keyword evidence="8" id="KW-1185">Reference proteome</keyword>
<dbReference type="AlphaFoldDB" id="M2YMB7"/>
<dbReference type="GO" id="GO:0004674">
    <property type="term" value="F:protein serine/threonine kinase activity"/>
    <property type="evidence" value="ECO:0007669"/>
    <property type="project" value="TreeGrafter"/>
</dbReference>
<dbReference type="InterPro" id="IPR011009">
    <property type="entry name" value="Kinase-like_dom_sf"/>
</dbReference>
<gene>
    <name evidence="7" type="ORF">DOTSEDRAFT_35394</name>
</gene>